<evidence type="ECO:0000256" key="1">
    <source>
        <dbReference type="ARBA" id="ARBA00023235"/>
    </source>
</evidence>
<dbReference type="InterPro" id="IPR050417">
    <property type="entry name" value="Sugar_Epim/Isomerase"/>
</dbReference>
<protein>
    <submittedName>
        <fullName evidence="3">Sugar phosphate isomerase/epimerase</fullName>
    </submittedName>
</protein>
<evidence type="ECO:0000259" key="2">
    <source>
        <dbReference type="Pfam" id="PF01261"/>
    </source>
</evidence>
<dbReference type="PANTHER" id="PTHR43489">
    <property type="entry name" value="ISOMERASE"/>
    <property type="match status" value="1"/>
</dbReference>
<dbReference type="SUPFAM" id="SSF51658">
    <property type="entry name" value="Xylose isomerase-like"/>
    <property type="match status" value="1"/>
</dbReference>
<dbReference type="InterPro" id="IPR036237">
    <property type="entry name" value="Xyl_isomerase-like_sf"/>
</dbReference>
<keyword evidence="4" id="KW-1185">Reference proteome</keyword>
<dbReference type="Proteomes" id="UP000282311">
    <property type="component" value="Unassembled WGS sequence"/>
</dbReference>
<dbReference type="OrthoDB" id="9814946at2"/>
<dbReference type="RefSeq" id="WP_120751210.1">
    <property type="nucleotide sequence ID" value="NZ_RBAH01000034.1"/>
</dbReference>
<dbReference type="Pfam" id="PF01261">
    <property type="entry name" value="AP_endonuc_2"/>
    <property type="match status" value="1"/>
</dbReference>
<dbReference type="GO" id="GO:0016853">
    <property type="term" value="F:isomerase activity"/>
    <property type="evidence" value="ECO:0007669"/>
    <property type="project" value="UniProtKB-KW"/>
</dbReference>
<gene>
    <name evidence="3" type="ORF">D7M11_31245</name>
</gene>
<name>A0A3B0B000_9BACL</name>
<accession>A0A3B0B000</accession>
<sequence>MKFGVCAKIDQAPVVRQAGFDFIECTVVSLQAEQSDAEVRDVLAKFRESPVSAEAFNVMLPGDLKIVGEQVDADRIRRYLDKALERVKRAGGETVVFGSGKARMVPDGFERERAEEQIVRFLEWTADVADPLDITITIEPLNRSECNIINSVPEADRFARLLNRKSICVLADFYHMCRDGEAYEGVVEHRELLRHVHVASAGRFAPAAGEDAFDAFAANVRKAKYDGRLSIECSWNRFEDEAAAALSYLRTVFP</sequence>
<dbReference type="AlphaFoldDB" id="A0A3B0B000"/>
<keyword evidence="1 3" id="KW-0413">Isomerase</keyword>
<dbReference type="Gene3D" id="3.20.20.150">
    <property type="entry name" value="Divalent-metal-dependent TIM barrel enzymes"/>
    <property type="match status" value="1"/>
</dbReference>
<evidence type="ECO:0000313" key="4">
    <source>
        <dbReference type="Proteomes" id="UP000282311"/>
    </source>
</evidence>
<feature type="domain" description="Xylose isomerase-like TIM barrel" evidence="2">
    <location>
        <begin position="15"/>
        <end position="250"/>
    </location>
</feature>
<proteinExistence type="predicted"/>
<reference evidence="3 4" key="1">
    <citation type="journal article" date="2007" name="Int. J. Syst. Evol. Microbiol.">
        <title>Paenibacillus ginsengarvi sp. nov., isolated from soil from ginseng cultivation.</title>
        <authorList>
            <person name="Yoon M.H."/>
            <person name="Ten L.N."/>
            <person name="Im W.T."/>
        </authorList>
    </citation>
    <scope>NUCLEOTIDE SEQUENCE [LARGE SCALE GENOMIC DNA]</scope>
    <source>
        <strain evidence="3 4">KCTC 13059</strain>
    </source>
</reference>
<evidence type="ECO:0000313" key="3">
    <source>
        <dbReference type="EMBL" id="RKN66083.1"/>
    </source>
</evidence>
<dbReference type="EMBL" id="RBAH01000034">
    <property type="protein sequence ID" value="RKN66083.1"/>
    <property type="molecule type" value="Genomic_DNA"/>
</dbReference>
<organism evidence="3 4">
    <name type="scientific">Paenibacillus ginsengarvi</name>
    <dbReference type="NCBI Taxonomy" id="400777"/>
    <lineage>
        <taxon>Bacteria</taxon>
        <taxon>Bacillati</taxon>
        <taxon>Bacillota</taxon>
        <taxon>Bacilli</taxon>
        <taxon>Bacillales</taxon>
        <taxon>Paenibacillaceae</taxon>
        <taxon>Paenibacillus</taxon>
    </lineage>
</organism>
<comment type="caution">
    <text evidence="3">The sequence shown here is derived from an EMBL/GenBank/DDBJ whole genome shotgun (WGS) entry which is preliminary data.</text>
</comment>
<dbReference type="InterPro" id="IPR013022">
    <property type="entry name" value="Xyl_isomerase-like_TIM-brl"/>
</dbReference>
<dbReference type="PANTHER" id="PTHR43489:SF7">
    <property type="entry name" value="3-DEHYDRO-D-GULOSIDE 4-EPIMERASE-RELATED"/>
    <property type="match status" value="1"/>
</dbReference>